<evidence type="ECO:0000313" key="3">
    <source>
        <dbReference type="Proteomes" id="UP000593566"/>
    </source>
</evidence>
<accession>A0A8H6CGC2</accession>
<evidence type="ECO:0000313" key="2">
    <source>
        <dbReference type="EMBL" id="KAF6223033.1"/>
    </source>
</evidence>
<comment type="similarity">
    <text evidence="1">Belongs to the cytochrome P450 family.</text>
</comment>
<dbReference type="SUPFAM" id="SSF48264">
    <property type="entry name" value="Cytochrome P450"/>
    <property type="match status" value="1"/>
</dbReference>
<protein>
    <submittedName>
        <fullName evidence="2">Uncharacterized protein</fullName>
    </submittedName>
</protein>
<dbReference type="Proteomes" id="UP000593566">
    <property type="component" value="Unassembled WGS sequence"/>
</dbReference>
<proteinExistence type="inferred from homology"/>
<dbReference type="GO" id="GO:0020037">
    <property type="term" value="F:heme binding"/>
    <property type="evidence" value="ECO:0007669"/>
    <property type="project" value="InterPro"/>
</dbReference>
<dbReference type="InterPro" id="IPR050121">
    <property type="entry name" value="Cytochrome_P450_monoxygenase"/>
</dbReference>
<dbReference type="AlphaFoldDB" id="A0A8H6CGC2"/>
<dbReference type="RefSeq" id="XP_037152379.1">
    <property type="nucleotide sequence ID" value="XM_037292017.1"/>
</dbReference>
<dbReference type="GO" id="GO:0016705">
    <property type="term" value="F:oxidoreductase activity, acting on paired donors, with incorporation or reduction of molecular oxygen"/>
    <property type="evidence" value="ECO:0007669"/>
    <property type="project" value="InterPro"/>
</dbReference>
<dbReference type="EMBL" id="JACCJB010000011">
    <property type="protein sequence ID" value="KAF6223033.1"/>
    <property type="molecule type" value="Genomic_DNA"/>
</dbReference>
<dbReference type="InterPro" id="IPR001128">
    <property type="entry name" value="Cyt_P450"/>
</dbReference>
<comment type="caution">
    <text evidence="2">The sequence shown here is derived from an EMBL/GenBank/DDBJ whole genome shotgun (WGS) entry which is preliminary data.</text>
</comment>
<dbReference type="GO" id="GO:0005506">
    <property type="term" value="F:iron ion binding"/>
    <property type="evidence" value="ECO:0007669"/>
    <property type="project" value="InterPro"/>
</dbReference>
<dbReference type="PANTHER" id="PTHR24305:SF166">
    <property type="entry name" value="CYTOCHROME P450 12A4, MITOCHONDRIAL-RELATED"/>
    <property type="match status" value="1"/>
</dbReference>
<dbReference type="PANTHER" id="PTHR24305">
    <property type="entry name" value="CYTOCHROME P450"/>
    <property type="match status" value="1"/>
</dbReference>
<gene>
    <name evidence="2" type="ORF">HO133_001085</name>
</gene>
<evidence type="ECO:0000256" key="1">
    <source>
        <dbReference type="ARBA" id="ARBA00010617"/>
    </source>
</evidence>
<dbReference type="Pfam" id="PF00067">
    <property type="entry name" value="p450"/>
    <property type="match status" value="1"/>
</dbReference>
<organism evidence="2 3">
    <name type="scientific">Letharia lupina</name>
    <dbReference type="NCBI Taxonomy" id="560253"/>
    <lineage>
        <taxon>Eukaryota</taxon>
        <taxon>Fungi</taxon>
        <taxon>Dikarya</taxon>
        <taxon>Ascomycota</taxon>
        <taxon>Pezizomycotina</taxon>
        <taxon>Lecanoromycetes</taxon>
        <taxon>OSLEUM clade</taxon>
        <taxon>Lecanoromycetidae</taxon>
        <taxon>Lecanorales</taxon>
        <taxon>Lecanorineae</taxon>
        <taxon>Parmeliaceae</taxon>
        <taxon>Letharia</taxon>
    </lineage>
</organism>
<keyword evidence="3" id="KW-1185">Reference proteome</keyword>
<dbReference type="Gene3D" id="1.10.630.10">
    <property type="entry name" value="Cytochrome P450"/>
    <property type="match status" value="2"/>
</dbReference>
<name>A0A8H6CGC2_9LECA</name>
<reference evidence="2 3" key="1">
    <citation type="journal article" date="2020" name="Genomics">
        <title>Complete, high-quality genomes from long-read metagenomic sequencing of two wolf lichen thalli reveals enigmatic genome architecture.</title>
        <authorList>
            <person name="McKenzie S.K."/>
            <person name="Walston R.F."/>
            <person name="Allen J.L."/>
        </authorList>
    </citation>
    <scope>NUCLEOTIDE SEQUENCE [LARGE SCALE GENOMIC DNA]</scope>
    <source>
        <strain evidence="2">WasteWater1</strain>
    </source>
</reference>
<sequence length="247" mass="28155">MSSGPFVRISYNEVSVDHPEAFQILAAPLWKSDWYKLFAVPNSTYNSLTSECDPKKYATMRSNLASGFSGSSVMKSEPFMDKTIQLLEQRLDELSQQKKPFEFGLWLHFLTWDIMGEVMFSTRVGFLDQGRDIGNSIKNNFGLALYVTSTAYAQWLHALLLSNPILRWLDFQPKELSAIWAPVATRKESLRLYPGVPWNLPRVVPRESLTVAGHHFTHGTILSVNPWLIHRNAACFGKDANNYNPKR</sequence>
<dbReference type="GO" id="GO:0004497">
    <property type="term" value="F:monooxygenase activity"/>
    <property type="evidence" value="ECO:0007669"/>
    <property type="project" value="InterPro"/>
</dbReference>
<dbReference type="InterPro" id="IPR036396">
    <property type="entry name" value="Cyt_P450_sf"/>
</dbReference>
<dbReference type="GeneID" id="59329503"/>